<dbReference type="InterPro" id="IPR010260">
    <property type="entry name" value="AlpA"/>
</dbReference>
<gene>
    <name evidence="2" type="ORF">ABDJ40_23320</name>
</gene>
<accession>A0ABV0GKS6</accession>
<evidence type="ECO:0000313" key="2">
    <source>
        <dbReference type="EMBL" id="MEO3715716.1"/>
    </source>
</evidence>
<evidence type="ECO:0000313" key="3">
    <source>
        <dbReference type="Proteomes" id="UP001462640"/>
    </source>
</evidence>
<protein>
    <submittedName>
        <fullName evidence="2">AlpA family phage regulatory protein</fullName>
    </submittedName>
</protein>
<dbReference type="Pfam" id="PF05930">
    <property type="entry name" value="Phage_AlpA"/>
    <property type="match status" value="1"/>
</dbReference>
<dbReference type="EMBL" id="JBDPZC010000018">
    <property type="protein sequence ID" value="MEO3715716.1"/>
    <property type="molecule type" value="Genomic_DNA"/>
</dbReference>
<name>A0ABV0GKS6_9BURK</name>
<keyword evidence="3" id="KW-1185">Reference proteome</keyword>
<proteinExistence type="predicted"/>
<sequence length="119" mass="12905">MSSIFLPPPQRSLASSQHLPAPSRSVPVRRKAPAKPVVSRQLTPVNLCNAEHPVTAQAAALLDPVLRLPKVLELTGCAQSTWLRYVKQGLAPKGIRLGPNTVGWFQSSIVAWLQSRPQA</sequence>
<feature type="compositionally biased region" description="Pro residues" evidence="1">
    <location>
        <begin position="1"/>
        <end position="10"/>
    </location>
</feature>
<reference evidence="2 3" key="1">
    <citation type="submission" date="2024-05" db="EMBL/GenBank/DDBJ databases">
        <title>Roseateles sp. 2.12 16S ribosomal RNA gene Genome sequencing and assembly.</title>
        <authorList>
            <person name="Woo H."/>
        </authorList>
    </citation>
    <scope>NUCLEOTIDE SEQUENCE [LARGE SCALE GENOMIC DNA]</scope>
    <source>
        <strain evidence="2 3">2.12</strain>
    </source>
</reference>
<dbReference type="RefSeq" id="WP_347613340.1">
    <property type="nucleotide sequence ID" value="NZ_JBDPZC010000018.1"/>
</dbReference>
<feature type="region of interest" description="Disordered" evidence="1">
    <location>
        <begin position="1"/>
        <end position="34"/>
    </location>
</feature>
<evidence type="ECO:0000256" key="1">
    <source>
        <dbReference type="SAM" id="MobiDB-lite"/>
    </source>
</evidence>
<dbReference type="Proteomes" id="UP001462640">
    <property type="component" value="Unassembled WGS sequence"/>
</dbReference>
<organism evidence="2 3">
    <name type="scientific">Roseateles flavus</name>
    <dbReference type="NCBI Taxonomy" id="3149041"/>
    <lineage>
        <taxon>Bacteria</taxon>
        <taxon>Pseudomonadati</taxon>
        <taxon>Pseudomonadota</taxon>
        <taxon>Betaproteobacteria</taxon>
        <taxon>Burkholderiales</taxon>
        <taxon>Sphaerotilaceae</taxon>
        <taxon>Roseateles</taxon>
    </lineage>
</organism>
<comment type="caution">
    <text evidence="2">The sequence shown here is derived from an EMBL/GenBank/DDBJ whole genome shotgun (WGS) entry which is preliminary data.</text>
</comment>